<feature type="domain" description="Dynein heavy chain AAA 5 extension" evidence="23">
    <location>
        <begin position="1938"/>
        <end position="2069"/>
    </location>
</feature>
<dbReference type="Gene3D" id="1.20.920.30">
    <property type="match status" value="1"/>
</dbReference>
<dbReference type="FunFam" id="3.10.490.20:FF:000008">
    <property type="entry name" value="dynein heavy chain 2, axonemal"/>
    <property type="match status" value="1"/>
</dbReference>
<reference evidence="27 28" key="1">
    <citation type="journal article" date="2024" name="Science">
        <title>Giant polyketide synthase enzymes in the biosynthesis of giant marine polyether toxins.</title>
        <authorList>
            <person name="Fallon T.R."/>
            <person name="Shende V.V."/>
            <person name="Wierzbicki I.H."/>
            <person name="Pendleton A.L."/>
            <person name="Watervoot N.F."/>
            <person name="Auber R.P."/>
            <person name="Gonzalez D.J."/>
            <person name="Wisecaver J.H."/>
            <person name="Moore B.S."/>
        </authorList>
    </citation>
    <scope>NUCLEOTIDE SEQUENCE [LARGE SCALE GENOMIC DNA]</scope>
    <source>
        <strain evidence="27 28">12B1</strain>
    </source>
</reference>
<dbReference type="FunFam" id="3.40.50.300:FF:002141">
    <property type="entry name" value="Dynein heavy chain"/>
    <property type="match status" value="1"/>
</dbReference>
<evidence type="ECO:0000259" key="25">
    <source>
        <dbReference type="Pfam" id="PF18198"/>
    </source>
</evidence>
<dbReference type="FunFam" id="1.10.8.1220:FF:000001">
    <property type="entry name" value="Dynein axonemal heavy chain 5"/>
    <property type="match status" value="1"/>
</dbReference>
<dbReference type="Gene3D" id="3.10.490.20">
    <property type="match status" value="1"/>
</dbReference>
<dbReference type="Gene3D" id="3.40.50.300">
    <property type="entry name" value="P-loop containing nucleotide triphosphate hydrolases"/>
    <property type="match status" value="5"/>
</dbReference>
<dbReference type="Gene3D" id="6.10.140.1060">
    <property type="match status" value="1"/>
</dbReference>
<dbReference type="FunFam" id="1.10.8.710:FF:000004">
    <property type="entry name" value="Dynein axonemal heavy chain 6"/>
    <property type="match status" value="1"/>
</dbReference>
<keyword evidence="5" id="KW-0493">Microtubule</keyword>
<dbReference type="Gene3D" id="1.20.1270.280">
    <property type="match status" value="1"/>
</dbReference>
<keyword evidence="9" id="KW-0243">Dynein</keyword>
<keyword evidence="6" id="KW-0547">Nucleotide-binding</keyword>
<evidence type="ECO:0000256" key="13">
    <source>
        <dbReference type="ARBA" id="ARBA00023212"/>
    </source>
</evidence>
<feature type="domain" description="Dynein heavy chain ATP-binding dynein motor region" evidence="22">
    <location>
        <begin position="3078"/>
        <end position="3299"/>
    </location>
</feature>
<gene>
    <name evidence="27" type="ORF">AB1Y20_003256</name>
</gene>
<dbReference type="InterPro" id="IPR024743">
    <property type="entry name" value="Dynein_HC_stalk"/>
</dbReference>
<dbReference type="Gene3D" id="1.20.140.100">
    <property type="entry name" value="Dynein heavy chain, N-terminal domain 2"/>
    <property type="match status" value="1"/>
</dbReference>
<evidence type="ECO:0000256" key="14">
    <source>
        <dbReference type="ARBA" id="ARBA00023273"/>
    </source>
</evidence>
<dbReference type="InterPro" id="IPR041466">
    <property type="entry name" value="Dynein_AAA5_ext"/>
</dbReference>
<dbReference type="EMBL" id="JBGBPQ010000010">
    <property type="protein sequence ID" value="KAL1518987.1"/>
    <property type="molecule type" value="Genomic_DNA"/>
</dbReference>
<evidence type="ECO:0000313" key="28">
    <source>
        <dbReference type="Proteomes" id="UP001515480"/>
    </source>
</evidence>
<keyword evidence="12" id="KW-0505">Motor protein</keyword>
<keyword evidence="4" id="KW-0963">Cytoplasm</keyword>
<feature type="domain" description="Dynein heavy chain AAA module D4" evidence="21">
    <location>
        <begin position="2434"/>
        <end position="2693"/>
    </location>
</feature>
<evidence type="ECO:0000256" key="4">
    <source>
        <dbReference type="ARBA" id="ARBA00022490"/>
    </source>
</evidence>
<dbReference type="InterPro" id="IPR013602">
    <property type="entry name" value="Dynein_heavy_linker"/>
</dbReference>
<dbReference type="Pfam" id="PF12777">
    <property type="entry name" value="MT"/>
    <property type="match status" value="1"/>
</dbReference>
<feature type="domain" description="Dynein heavy chain AAA lid" evidence="25">
    <location>
        <begin position="3689"/>
        <end position="3827"/>
    </location>
</feature>
<dbReference type="Gene3D" id="1.10.8.710">
    <property type="match status" value="1"/>
</dbReference>
<feature type="domain" description="Dynein heavy chain 3 AAA+ lid" evidence="24">
    <location>
        <begin position="2287"/>
        <end position="2382"/>
    </location>
</feature>
<dbReference type="Proteomes" id="UP001515480">
    <property type="component" value="Unassembled WGS sequence"/>
</dbReference>
<evidence type="ECO:0000256" key="16">
    <source>
        <dbReference type="SAM" id="MobiDB-lite"/>
    </source>
</evidence>
<dbReference type="GO" id="GO:0005874">
    <property type="term" value="C:microtubule"/>
    <property type="evidence" value="ECO:0007669"/>
    <property type="project" value="UniProtKB-KW"/>
</dbReference>
<accession>A0AB34JCT0</accession>
<dbReference type="FunFam" id="1.20.920.20:FF:000006">
    <property type="entry name" value="Dynein, axonemal, heavy chain 6"/>
    <property type="match status" value="1"/>
</dbReference>
<dbReference type="FunFam" id="1.20.1270.280:FF:000001">
    <property type="entry name" value="dynein heavy chain 7, axonemal"/>
    <property type="match status" value="1"/>
</dbReference>
<evidence type="ECO:0000256" key="9">
    <source>
        <dbReference type="ARBA" id="ARBA00023017"/>
    </source>
</evidence>
<feature type="domain" description="Dynein heavy chain linker" evidence="18">
    <location>
        <begin position="895"/>
        <end position="1294"/>
    </location>
</feature>
<dbReference type="SUPFAM" id="SSF52540">
    <property type="entry name" value="P-loop containing nucleoside triphosphate hydrolases"/>
    <property type="match status" value="4"/>
</dbReference>
<dbReference type="GO" id="GO:0031514">
    <property type="term" value="C:motile cilium"/>
    <property type="evidence" value="ECO:0007669"/>
    <property type="project" value="UniProtKB-SubCell"/>
</dbReference>
<dbReference type="InterPro" id="IPR042222">
    <property type="entry name" value="Dynein_2_N"/>
</dbReference>
<evidence type="ECO:0000256" key="15">
    <source>
        <dbReference type="SAM" id="Coils"/>
    </source>
</evidence>
<dbReference type="Pfam" id="PF12781">
    <property type="entry name" value="AAA_9"/>
    <property type="match status" value="1"/>
</dbReference>
<comment type="similarity">
    <text evidence="3">Belongs to the dynein heavy chain family.</text>
</comment>
<evidence type="ECO:0000259" key="26">
    <source>
        <dbReference type="Pfam" id="PF18199"/>
    </source>
</evidence>
<dbReference type="Gene3D" id="1.10.472.130">
    <property type="match status" value="1"/>
</dbReference>
<evidence type="ECO:0000259" key="21">
    <source>
        <dbReference type="Pfam" id="PF12780"/>
    </source>
</evidence>
<evidence type="ECO:0000256" key="5">
    <source>
        <dbReference type="ARBA" id="ARBA00022701"/>
    </source>
</evidence>
<organism evidence="27 28">
    <name type="scientific">Prymnesium parvum</name>
    <name type="common">Toxic golden alga</name>
    <dbReference type="NCBI Taxonomy" id="97485"/>
    <lineage>
        <taxon>Eukaryota</taxon>
        <taxon>Haptista</taxon>
        <taxon>Haptophyta</taxon>
        <taxon>Prymnesiophyceae</taxon>
        <taxon>Prymnesiales</taxon>
        <taxon>Prymnesiaceae</taxon>
        <taxon>Prymnesium</taxon>
    </lineage>
</organism>
<evidence type="ECO:0000259" key="19">
    <source>
        <dbReference type="Pfam" id="PF12774"/>
    </source>
</evidence>
<dbReference type="FunFam" id="3.40.50.300:FF:000063">
    <property type="entry name" value="dynein heavy chain 6, axonemal"/>
    <property type="match status" value="1"/>
</dbReference>
<keyword evidence="13" id="KW-0206">Cytoskeleton</keyword>
<evidence type="ECO:0000256" key="10">
    <source>
        <dbReference type="ARBA" id="ARBA00023054"/>
    </source>
</evidence>
<evidence type="ECO:0000256" key="8">
    <source>
        <dbReference type="ARBA" id="ARBA00022846"/>
    </source>
</evidence>
<dbReference type="InterPro" id="IPR041589">
    <property type="entry name" value="DNAH3_AAA_lid_1"/>
</dbReference>
<evidence type="ECO:0000259" key="24">
    <source>
        <dbReference type="Pfam" id="PF17857"/>
    </source>
</evidence>
<evidence type="ECO:0000259" key="20">
    <source>
        <dbReference type="Pfam" id="PF12777"/>
    </source>
</evidence>
<feature type="region of interest" description="Disordered" evidence="16">
    <location>
        <begin position="35"/>
        <end position="54"/>
    </location>
</feature>
<evidence type="ECO:0000256" key="6">
    <source>
        <dbReference type="ARBA" id="ARBA00022741"/>
    </source>
</evidence>
<dbReference type="FunFam" id="3.20.180.20:FF:000003">
    <property type="entry name" value="Dynein heavy chain 12, axonemal"/>
    <property type="match status" value="1"/>
</dbReference>
<dbReference type="Pfam" id="PF17852">
    <property type="entry name" value="Dynein_AAA_lid"/>
    <property type="match status" value="1"/>
</dbReference>
<feature type="domain" description="Dynein heavy chain coiled coil stalk" evidence="20">
    <location>
        <begin position="2707"/>
        <end position="3053"/>
    </location>
</feature>
<dbReference type="InterPro" id="IPR024317">
    <property type="entry name" value="Dynein_heavy_chain_D4_dom"/>
</dbReference>
<comment type="caution">
    <text evidence="27">The sequence shown here is derived from an EMBL/GenBank/DDBJ whole genome shotgun (WGS) entry which is preliminary data.</text>
</comment>
<dbReference type="Pfam" id="PF12774">
    <property type="entry name" value="AAA_6"/>
    <property type="match status" value="1"/>
</dbReference>
<feature type="coiled-coil region" evidence="15">
    <location>
        <begin position="854"/>
        <end position="881"/>
    </location>
</feature>
<dbReference type="GO" id="GO:0005524">
    <property type="term" value="F:ATP binding"/>
    <property type="evidence" value="ECO:0007669"/>
    <property type="project" value="UniProtKB-KW"/>
</dbReference>
<keyword evidence="14" id="KW-0966">Cell projection</keyword>
<feature type="coiled-coil region" evidence="15">
    <location>
        <begin position="2934"/>
        <end position="2982"/>
    </location>
</feature>
<dbReference type="FunFam" id="1.20.58.1120:FF:000001">
    <property type="entry name" value="dynein heavy chain 2, axonemal"/>
    <property type="match status" value="1"/>
</dbReference>
<protein>
    <submittedName>
        <fullName evidence="27">Uncharacterized protein</fullName>
    </submittedName>
</protein>
<dbReference type="GO" id="GO:0045505">
    <property type="term" value="F:dynein intermediate chain binding"/>
    <property type="evidence" value="ECO:0007669"/>
    <property type="project" value="InterPro"/>
</dbReference>
<dbReference type="FunFam" id="1.20.140.100:FF:000004">
    <property type="entry name" value="Dynein axonemal heavy chain 6"/>
    <property type="match status" value="1"/>
</dbReference>
<evidence type="ECO:0000259" key="23">
    <source>
        <dbReference type="Pfam" id="PF17852"/>
    </source>
</evidence>
<dbReference type="FunFam" id="1.20.920.30:FF:000005">
    <property type="entry name" value="Dynein, axonemal, heavy chain 2"/>
    <property type="match status" value="1"/>
</dbReference>
<dbReference type="Gene3D" id="1.10.8.720">
    <property type="entry name" value="Region D6 of dynein motor"/>
    <property type="match status" value="1"/>
</dbReference>
<dbReference type="InterPro" id="IPR043157">
    <property type="entry name" value="Dynein_AAA1S"/>
</dbReference>
<keyword evidence="8" id="KW-0282">Flagellum</keyword>
<dbReference type="Pfam" id="PF03028">
    <property type="entry name" value="Dynein_heavy"/>
    <property type="match status" value="1"/>
</dbReference>
<evidence type="ECO:0000313" key="27">
    <source>
        <dbReference type="EMBL" id="KAL1518987.1"/>
    </source>
</evidence>
<dbReference type="InterPro" id="IPR035699">
    <property type="entry name" value="AAA_6"/>
</dbReference>
<comment type="subcellular location">
    <subcellularLocation>
        <location evidence="1">Cell projection</location>
        <location evidence="1">Cilium</location>
        <location evidence="1">Flagellum</location>
    </subcellularLocation>
    <subcellularLocation>
        <location evidence="2">Cytoplasm</location>
        <location evidence="2">Cytoskeleton</location>
        <location evidence="2">Cilium axoneme</location>
    </subcellularLocation>
</comment>
<keyword evidence="28" id="KW-1185">Reference proteome</keyword>
<dbReference type="FunFam" id="1.10.287.2620:FF:000002">
    <property type="entry name" value="Dynein heavy chain 2, axonemal"/>
    <property type="match status" value="1"/>
</dbReference>
<dbReference type="GO" id="GO:0003341">
    <property type="term" value="P:cilium movement"/>
    <property type="evidence" value="ECO:0007669"/>
    <property type="project" value="UniProtKB-ARBA"/>
</dbReference>
<dbReference type="InterPro" id="IPR026983">
    <property type="entry name" value="DHC"/>
</dbReference>
<dbReference type="GO" id="GO:0051959">
    <property type="term" value="F:dynein light intermediate chain binding"/>
    <property type="evidence" value="ECO:0007669"/>
    <property type="project" value="InterPro"/>
</dbReference>
<dbReference type="InterPro" id="IPR041228">
    <property type="entry name" value="Dynein_C"/>
</dbReference>
<dbReference type="Pfam" id="PF18199">
    <property type="entry name" value="Dynein_C"/>
    <property type="match status" value="1"/>
</dbReference>
<feature type="domain" description="Dynein heavy chain region D6 P-loop" evidence="17">
    <location>
        <begin position="3544"/>
        <end position="3657"/>
    </location>
</feature>
<evidence type="ECO:0000259" key="18">
    <source>
        <dbReference type="Pfam" id="PF08393"/>
    </source>
</evidence>
<dbReference type="PANTHER" id="PTHR22878:SF73">
    <property type="entry name" value="DYNEIN AXONEMAL HEAVY CHAIN 1"/>
    <property type="match status" value="1"/>
</dbReference>
<dbReference type="Pfam" id="PF12780">
    <property type="entry name" value="AAA_8"/>
    <property type="match status" value="1"/>
</dbReference>
<dbReference type="GO" id="GO:0005858">
    <property type="term" value="C:axonemal dynein complex"/>
    <property type="evidence" value="ECO:0007669"/>
    <property type="project" value="UniProtKB-ARBA"/>
</dbReference>
<dbReference type="InterPro" id="IPR027417">
    <property type="entry name" value="P-loop_NTPase"/>
</dbReference>
<dbReference type="Gene3D" id="1.10.8.1220">
    <property type="match status" value="1"/>
</dbReference>
<dbReference type="Gene3D" id="3.20.180.20">
    <property type="entry name" value="Dynein heavy chain, N-terminal domain 2"/>
    <property type="match status" value="1"/>
</dbReference>
<dbReference type="InterPro" id="IPR042228">
    <property type="entry name" value="Dynein_linker_3"/>
</dbReference>
<dbReference type="FunFam" id="1.10.8.720:FF:000001">
    <property type="entry name" value="dynein heavy chain 7, axonemal"/>
    <property type="match status" value="1"/>
</dbReference>
<evidence type="ECO:0000256" key="1">
    <source>
        <dbReference type="ARBA" id="ARBA00004230"/>
    </source>
</evidence>
<dbReference type="Pfam" id="PF12775">
    <property type="entry name" value="AAA_7"/>
    <property type="match status" value="1"/>
</dbReference>
<evidence type="ECO:0000256" key="7">
    <source>
        <dbReference type="ARBA" id="ARBA00022840"/>
    </source>
</evidence>
<feature type="domain" description="Dynein heavy chain C-terminal" evidence="26">
    <location>
        <begin position="3834"/>
        <end position="4146"/>
    </location>
</feature>
<dbReference type="FunFam" id="3.40.50.300:FF:001145">
    <property type="entry name" value="Putative dynein heavy chain"/>
    <property type="match status" value="1"/>
</dbReference>
<dbReference type="FunFam" id="3.40.50.300:FF:000362">
    <property type="entry name" value="Dynein, axonemal, heavy chain 6"/>
    <property type="match status" value="1"/>
</dbReference>
<dbReference type="Pfam" id="PF08393">
    <property type="entry name" value="DHC_N2"/>
    <property type="match status" value="1"/>
</dbReference>
<evidence type="ECO:0000259" key="22">
    <source>
        <dbReference type="Pfam" id="PF12781"/>
    </source>
</evidence>
<dbReference type="InterPro" id="IPR043160">
    <property type="entry name" value="Dynein_C_barrel"/>
</dbReference>
<evidence type="ECO:0000256" key="2">
    <source>
        <dbReference type="ARBA" id="ARBA00004430"/>
    </source>
</evidence>
<evidence type="ECO:0000256" key="12">
    <source>
        <dbReference type="ARBA" id="ARBA00023175"/>
    </source>
</evidence>
<evidence type="ECO:0000256" key="3">
    <source>
        <dbReference type="ARBA" id="ARBA00008887"/>
    </source>
</evidence>
<dbReference type="Gene3D" id="1.20.920.20">
    <property type="match status" value="1"/>
</dbReference>
<dbReference type="Gene3D" id="1.20.58.1120">
    <property type="match status" value="1"/>
</dbReference>
<dbReference type="PANTHER" id="PTHR22878">
    <property type="entry name" value="DYNEIN HEAVY CHAIN 6, AXONEMAL-LIKE-RELATED"/>
    <property type="match status" value="1"/>
</dbReference>
<proteinExistence type="inferred from homology"/>
<dbReference type="GO" id="GO:0008569">
    <property type="term" value="F:minus-end-directed microtubule motor activity"/>
    <property type="evidence" value="ECO:0007669"/>
    <property type="project" value="InterPro"/>
</dbReference>
<feature type="domain" description="Dynein heavy chain hydrolytic ATP-binding dynein motor region" evidence="19">
    <location>
        <begin position="1443"/>
        <end position="1769"/>
    </location>
</feature>
<evidence type="ECO:0000259" key="17">
    <source>
        <dbReference type="Pfam" id="PF03028"/>
    </source>
</evidence>
<dbReference type="InterPro" id="IPR035706">
    <property type="entry name" value="AAA_9"/>
</dbReference>
<dbReference type="Gene3D" id="1.10.287.2620">
    <property type="match status" value="1"/>
</dbReference>
<keyword evidence="7" id="KW-0067">ATP-binding</keyword>
<keyword evidence="11" id="KW-0969">Cilium</keyword>
<dbReference type="InterPro" id="IPR004273">
    <property type="entry name" value="Dynein_heavy_D6_P-loop"/>
</dbReference>
<dbReference type="InterPro" id="IPR042219">
    <property type="entry name" value="AAA_lid_11_sf"/>
</dbReference>
<dbReference type="Pfam" id="PF17857">
    <property type="entry name" value="AAA_lid_1"/>
    <property type="match status" value="1"/>
</dbReference>
<keyword evidence="10 15" id="KW-0175">Coiled coil</keyword>
<name>A0AB34JCT0_PRYPA</name>
<evidence type="ECO:0000256" key="11">
    <source>
        <dbReference type="ARBA" id="ARBA00023069"/>
    </source>
</evidence>
<dbReference type="Pfam" id="PF18198">
    <property type="entry name" value="AAA_lid_11"/>
    <property type="match status" value="1"/>
</dbReference>
<sequence length="4151" mass="467438">MGEACPSTPLRLPPLHHLSTTTSLGFTRGRIDACPLPAQDASRGSKDPMIQPKHAAPLQNMPNAAQFEPQINDAIQAHPIPEALPFRLLTTPSVRRAASERRAKLGASKTGQLDGVAAQGSAPSRALEPKVLVPYNPGPGKTPRKINVGQLLLDLGIDFSRPDSDHPLPLELFDDSEFEVRPVDEWISLSEDGPRGTRYLPALFLWTDPEDGSRTWHDCQVQSYDAETSRFVVLYIPPGSTEMLEAQVNRINLCFRSEDPFNFTRRIAAAHRERAAAAELMRYHLFIECMPTEELTPLEKERVSRMLALALNTERLKEMQLNASSLLSEVNTEYHRTMCSIIFDRLANQAVSTGDIDGIFGHINLPPPPARKPVPEFGMVQIPQHNCLDQRHGFAFHTLLSKREIISCMIKVRTECNKVLSLSLFNTTFTKSVNVEEYEQTQAQTLASTVSNLKDTWSSSLKNAVKTSLKEVGKGWFNLNEKVSSVYAMSKLKRFLKAVNFMMQVSVSSPAKVTVKPKTLTNGEKADVGITALPALFGLELVVKDGEGITYRIPPSAFVASVLSVYDKGAASVQDIPQLEKFVMEDLFWSDTPLLQTVSIHEGVTPLCRERFNAAIQAAVPPVEAYLALFDKYLDIVKMDVASYMATYPGEGEGEKTVAVMKEDVAKRLQLAAATEEEIPLSISLGLFYVNTATIRKFISERHLQIAQLILKVIAKRVRSRGDSLIAKFIEASRNLARSTPTIEIVAQLEEYIAQLPAEMEENQNGLSQMMSDQLVLEEFEYSMPDDDFKAFWLALSWPGRLNEEVARVQRICEQKREEYSNAMLSEQDAFQKQLDKLERVVNGFGKYVDLAKVREVAGEVKKLQEEIKEAEGKKALFNKRELIFGLDVTDYSQLTKISKTFEPYAALWTTASNWTTWQQEWHNGPFVELNPEVMEKDLLAAQRTMYKMVKTFADTPGLSDISVRVKDELDAFAPVMPLVVALRNPGMRERHWDELTKQVGMDLNQATDPNFTLTKLKSMNLEVHQEIVTKVCDVAGKEFAIEQAMNKMENEWKGVSLEILPYRETGTYVLKGFDSVQQLLDDHIVMTQSMSFSPFKGPFAQRIEDWEKLLTLMSEIFEEWIKCQRAWMYLEPIFTSDDITRQLPTEGKRFAGVDRTWRKMLGIGFADPDAISFCKTPRLLQAFTDSNQMLELVQKGLAEYLETKRAAFARFYFLSNDELLEILSQSKDPLAVQQHLKKCFENIERLTFQPDLEMTAMTSAEGETVPFKKGIYPNGSVEFWMTDVLNMMKETVGWTIVQSAADYKSRPRGEWVLLWPGATLIAVSGIFWTRQVESCLSRDGNAGLIKYYDQVHGQLMELTTIVSGEITKIQRKSLGALITIDVHARDITGTMRDNGVSSIQDFSWISQLRYELIGNTAGDIPPSKEHQDGVTLVKQVDAVFHYGNEYLGNSMRLVVTPLTDRIYLTLTGALQLYLGGAPAGPAGTGKTETTKDLAKALAKQCVVFNCQEGLDFLAMAKFFKGLAMSGAWACFDEFNRIDLEVLSVVAQQVNTIQSAMQAGLKRFEFEGQEISLDPANAIFITMNPGYAGRSELPDNLKALFRPVACMVPDYALIAEIRLYSFGYRDARRLSQKMVKTFQLSSEQLSSQDHYDFGMRAVNTVIQAAGNNRQANPDMEEDLLVLSALADSNRPKFLAEDMVLFNSIMSDLFPKKEVPKPDYSDLIERISHHCKENKKIPTEAFLFKCIQVYEVSVLRHGLMTVGPAGGGKTTAKHMLHAAMGDLDGINEKYSKVRRWILNPKAITMGQLYGEFDENTHEWTDGVLCVLYRAAVKEFAEFGKTDRNWLVFDGPVDALWIESMNTVLDDNRKLCLVSGEIIAMSPYMNMVFEVEDLAVASPATVSRVGTIFMEPEKVVGTASQLESWLMGLNPVVMPYREKLSSLLTSMCDPLIETVRRTLREYVPTVDNNLMKSTLNVLHQFWTQFIPVDGIYEVPSELSEALPNLIEKLVFFSLVWGIGASTDTVSRKKFDLRIRELAAECGLNDALQLPDDGLVYDYAVDVMENKWQPWMQTIPEYKLKATTAFEDIIVPTVDSVRYMWVLEQLVVHDFHVLCVGPTGTGKTLSVADKLMRGMPEKYSPVFVGFSAQTSANQTQDLLDSKLDKRRKGIFAPPPGKKYAIFVDDVNMPQRETYGAQPPIEILRFWMGHGGWYDRKTQEFRNIVDICFVGAMGPPGGGRSIVTNRFLRYFNFIAFPELEDSSMRQIFSIILETWAEAYLPADCLLTTEPLVSATLELYNTLLRELLPTPAKSHYTFNLRDIASVVQGILSAGVKQLQEPPDLIRLWVHESLRVYRDRLVNNEDREWFDEQMRRLVPKHFELAWDDVVAVPTTQLLYGDFMVPGADPRVYAEITDVPRMISTVEEYLEDYNAQNTKKMPLVMFVDAVSHVARISRVLRQPGGNCLLLGVGGSGRQSLSRLATAIADYECFQIEITKSYGKHEWREDLKRILLKTGEEGKDLTFLFSDTQIVKEYFLEDVNNILNSGEVPNLLDENDETQIINTMRPLAQAAGEPLTKVAMHSFFVKRIKQHIHLIICMSPLGEAFRTRLRNFPSLVNNCTIDYFAEWPEEALRSVAKSTLDTIDMGTESVQEGIVQMCGQIHQTVEASSKRYLDEQRRYNYVTPTSYLEVLSTFKTLLAQERDRVSNAKRRLVIGLDKLSSTEVEVDELKRNLEEMQPVLIATSKDVEMMMEQIEVDKSEADKTREVVMKEEEVASVKAAQCQEIKESAEKDLAEALPALDAAVAVLRNLKLSDLAEVAKYTNPPAGCKLTMEAMCVLKQVPPKKVGAAGSKVDDYWEPGKKMLQDAKGLLDSMFNFDKDNIPPKVIEKLQPYINNEEFTPKKIESASKACTAMCQWVRAMDKYHHVALEVEPKRQALKASQEELDVLTANLNQLRAQLKEVEDKINELERKFNEAVAKKEELAAKVADATVKQDRAGRLLGGLGDEKVRWKATVVAYTQQEGNLVGDICLASGYVAYLGPFTAEYRNSLANDWRAFLESVKVPHSEGANLIKVMADPVKLRKWQVDGLPADSVSTENGIILACARRWPLCIDPQGQANKWIKKMEEENQIEASKPSDKDFLRSLENAVRFGKPVVMENVLEGLDPALEPILLKQVFKQGGNVVIKIGDNVIPYHQDFRFFMTSKLPNPHYTPETSVKVTLLNFTITQEGLEDQLLGITVAKERPDLEETKNNLVVSNARMAAQLKDIESQILRLLSESQGNILDDENLINTLAQSKVTSNEIEIKAAEAAETEVVIDKTREEYRPVAFHAALLFFCVADMGSVNDMYQYSMPWFVQLFIKAIEDSEKTDVLTDRLKILADFFTYLLYENICRSLFEAHKMLFSFTVCIKIMQGKQLIDPDEWRFFLSGSSGSAVTASNPSPDWITERVWGALTSLAKLPAFEGIALTVSNELSAWRAYFDSNDTHEAPLPGKWNDKLTLFQGLCVLRCIRPDKVVQGMQRFIAANLEQRFIEPPSLSLDVCFKDSTNLMPLVFVLSPGADPYENLMKLAESMRFSKKVSAISLGQGQGPLAERMMSAGMERGTWVLLQNCHLSASWMPRLEAFVEQYDPEVMHRDYRLWLTSMPSPAFPVSILQNSVKMTQEPPRGVKANLAASYIGFTDAYFEKQPKQVEFKKLLYGTCFFHALLQDRRKFGPLGFNIRYEFTTGDLKCCILQLENFLARYDEVPYEVLVNLIGHINYGGRITDDWDRRCVLVMLKSIINPSILDDDMDLAPGGLYKSLHAGKVTEYRNNIAGLPLNPHPNIFGLHENADIACANNETQELCDIMLSLQPKVSSGSGKSRDDAVREVAMALQERHLKPFDMVALTERYPLTYEESMNTVLSQEAVRFNKLIVIYNRTIADLLKALKGLVVMSGELEAMADALYTNQVPTVWSTVAYPSLKPLAAWVEDLIQRINFIADWERLGAPAAFWVSGFFFPQAFLTGTLQNFARKYAVAIDSVSFGFTVMKQRGDEISERPNDGCYIYGCFLEGAGWDSEAQTLVEAKPKELFVSFPAIWLEPVVDRAVPTSGIYSCPMYKTLTRAGTLSTTGHSTNFVLMVEIPSSDACSGLFHKYCEGFSCHWIKRAVALFTSLNY</sequence>
<dbReference type="InterPro" id="IPR041658">
    <property type="entry name" value="AAA_lid_11"/>
</dbReference>